<name>A0A4C1XM97_EUMVA</name>
<proteinExistence type="predicted"/>
<dbReference type="Proteomes" id="UP000299102">
    <property type="component" value="Unassembled WGS sequence"/>
</dbReference>
<accession>A0A4C1XM97</accession>
<sequence>MTKVSKKVRSVPLAVIYSADAQNYLVMQFSFRWRGPLWTPSPVISEMKFVYEYLQLSKRHGLIFIIYDQITNGREARGRLRLEYNVRKFAVVKFAMIASQPRKIESQRRRRNGQGENTCAIYHSQPIQSGKVSGGVSITDDPSRTPTVYQIEYKLKKRTLNGSLMTRWPGERRCVRALNSAGLSLWLQGVQCTIASSSRAPNATRDTSDEHESPAAPALCPCALIIAHAGRGSKASGQSSSKITSGILSRRRLPALALLQAISIRFRLDFDSARKLPHPVTFYIHPRNVFIIGQRPDDYRRRIRAVLASERTARTESELVRFPAAVHDGGGHETLPF</sequence>
<keyword evidence="2" id="KW-1185">Reference proteome</keyword>
<gene>
    <name evidence="1" type="ORF">EVAR_49825_1</name>
</gene>
<dbReference type="EMBL" id="BGZK01000912">
    <property type="protein sequence ID" value="GBP64891.1"/>
    <property type="molecule type" value="Genomic_DNA"/>
</dbReference>
<evidence type="ECO:0000313" key="1">
    <source>
        <dbReference type="EMBL" id="GBP64891.1"/>
    </source>
</evidence>
<protein>
    <submittedName>
        <fullName evidence="1">Uncharacterized protein</fullName>
    </submittedName>
</protein>
<organism evidence="1 2">
    <name type="scientific">Eumeta variegata</name>
    <name type="common">Bagworm moth</name>
    <name type="synonym">Eumeta japonica</name>
    <dbReference type="NCBI Taxonomy" id="151549"/>
    <lineage>
        <taxon>Eukaryota</taxon>
        <taxon>Metazoa</taxon>
        <taxon>Ecdysozoa</taxon>
        <taxon>Arthropoda</taxon>
        <taxon>Hexapoda</taxon>
        <taxon>Insecta</taxon>
        <taxon>Pterygota</taxon>
        <taxon>Neoptera</taxon>
        <taxon>Endopterygota</taxon>
        <taxon>Lepidoptera</taxon>
        <taxon>Glossata</taxon>
        <taxon>Ditrysia</taxon>
        <taxon>Tineoidea</taxon>
        <taxon>Psychidae</taxon>
        <taxon>Oiketicinae</taxon>
        <taxon>Eumeta</taxon>
    </lineage>
</organism>
<dbReference type="AlphaFoldDB" id="A0A4C1XM97"/>
<reference evidence="1 2" key="1">
    <citation type="journal article" date="2019" name="Commun. Biol.">
        <title>The bagworm genome reveals a unique fibroin gene that provides high tensile strength.</title>
        <authorList>
            <person name="Kono N."/>
            <person name="Nakamura H."/>
            <person name="Ohtoshi R."/>
            <person name="Tomita M."/>
            <person name="Numata K."/>
            <person name="Arakawa K."/>
        </authorList>
    </citation>
    <scope>NUCLEOTIDE SEQUENCE [LARGE SCALE GENOMIC DNA]</scope>
</reference>
<comment type="caution">
    <text evidence="1">The sequence shown here is derived from an EMBL/GenBank/DDBJ whole genome shotgun (WGS) entry which is preliminary data.</text>
</comment>
<evidence type="ECO:0000313" key="2">
    <source>
        <dbReference type="Proteomes" id="UP000299102"/>
    </source>
</evidence>